<dbReference type="Proteomes" id="UP001500483">
    <property type="component" value="Unassembled WGS sequence"/>
</dbReference>
<dbReference type="PROSITE" id="PS50943">
    <property type="entry name" value="HTH_CROC1"/>
    <property type="match status" value="1"/>
</dbReference>
<dbReference type="InterPro" id="IPR010982">
    <property type="entry name" value="Lambda_DNA-bd_dom_sf"/>
</dbReference>
<accession>A0ABP6RM49</accession>
<evidence type="ECO:0000313" key="3">
    <source>
        <dbReference type="Proteomes" id="UP001500483"/>
    </source>
</evidence>
<name>A0ABP6RM49_9PSEU</name>
<dbReference type="InterPro" id="IPR043917">
    <property type="entry name" value="DUF5753"/>
</dbReference>
<comment type="caution">
    <text evidence="2">The sequence shown here is derived from an EMBL/GenBank/DDBJ whole genome shotgun (WGS) entry which is preliminary data.</text>
</comment>
<sequence length="299" mass="32420">MIAVVADNGLAFSDMTATPPRPRAYVLGAELRDARRKSGHTLRGLASILDVSHSVLVRWEHGDRVPSAESISAVCVVLGVSSTARSRMLKLAREAAAEPAPSQAPGAAGGVDQLATLLEFERTATKITDVAPLLMPGLLQSAEYTRAIMATGVPEQEANKRVAMRQGRRDTITRKRSPAKYTALILESVLHQPIGRTGGLHDQLRFLDEISERDNVELRIIPSAAGWTPAHAGPFVLLEFAKADPVVHLEHHRSSAFLQDDDSVGAFRAARDELERIALSREDSRKLIAEIAAREQVPA</sequence>
<keyword evidence="3" id="KW-1185">Reference proteome</keyword>
<feature type="domain" description="HTH cro/C1-type" evidence="1">
    <location>
        <begin position="31"/>
        <end position="85"/>
    </location>
</feature>
<gene>
    <name evidence="2" type="ORF">GCM10020366_20380</name>
</gene>
<protein>
    <submittedName>
        <fullName evidence="2">Helix-turn-helix transcriptional regulator</fullName>
    </submittedName>
</protein>
<reference evidence="3" key="1">
    <citation type="journal article" date="2019" name="Int. J. Syst. Evol. Microbiol.">
        <title>The Global Catalogue of Microorganisms (GCM) 10K type strain sequencing project: providing services to taxonomists for standard genome sequencing and annotation.</title>
        <authorList>
            <consortium name="The Broad Institute Genomics Platform"/>
            <consortium name="The Broad Institute Genome Sequencing Center for Infectious Disease"/>
            <person name="Wu L."/>
            <person name="Ma J."/>
        </authorList>
    </citation>
    <scope>NUCLEOTIDE SEQUENCE [LARGE SCALE GENOMIC DNA]</scope>
    <source>
        <strain evidence="3">JCM 9687</strain>
    </source>
</reference>
<dbReference type="CDD" id="cd00093">
    <property type="entry name" value="HTH_XRE"/>
    <property type="match status" value="1"/>
</dbReference>
<dbReference type="Pfam" id="PF19054">
    <property type="entry name" value="DUF5753"/>
    <property type="match status" value="1"/>
</dbReference>
<proteinExistence type="predicted"/>
<dbReference type="Pfam" id="PF13560">
    <property type="entry name" value="HTH_31"/>
    <property type="match status" value="1"/>
</dbReference>
<evidence type="ECO:0000313" key="2">
    <source>
        <dbReference type="EMBL" id="GAA3356413.1"/>
    </source>
</evidence>
<dbReference type="SUPFAM" id="SSF47413">
    <property type="entry name" value="lambda repressor-like DNA-binding domains"/>
    <property type="match status" value="1"/>
</dbReference>
<dbReference type="SMART" id="SM00530">
    <property type="entry name" value="HTH_XRE"/>
    <property type="match status" value="1"/>
</dbReference>
<dbReference type="InterPro" id="IPR001387">
    <property type="entry name" value="Cro/C1-type_HTH"/>
</dbReference>
<dbReference type="EMBL" id="BAAAYK010000038">
    <property type="protein sequence ID" value="GAA3356413.1"/>
    <property type="molecule type" value="Genomic_DNA"/>
</dbReference>
<evidence type="ECO:0000259" key="1">
    <source>
        <dbReference type="PROSITE" id="PS50943"/>
    </source>
</evidence>
<dbReference type="Gene3D" id="1.10.260.40">
    <property type="entry name" value="lambda repressor-like DNA-binding domains"/>
    <property type="match status" value="1"/>
</dbReference>
<organism evidence="2 3">
    <name type="scientific">Saccharopolyspora gregorii</name>
    <dbReference type="NCBI Taxonomy" id="33914"/>
    <lineage>
        <taxon>Bacteria</taxon>
        <taxon>Bacillati</taxon>
        <taxon>Actinomycetota</taxon>
        <taxon>Actinomycetes</taxon>
        <taxon>Pseudonocardiales</taxon>
        <taxon>Pseudonocardiaceae</taxon>
        <taxon>Saccharopolyspora</taxon>
    </lineage>
</organism>